<keyword evidence="3" id="KW-1185">Reference proteome</keyword>
<sequence>MAELLGAIISLAALTVLVVLALLAISAVVLVALGAMAATTRREPYMPTPIPSGRQQVGGAVRPGDPPSR</sequence>
<feature type="region of interest" description="Disordered" evidence="1">
    <location>
        <begin position="44"/>
        <end position="69"/>
    </location>
</feature>
<dbReference type="Proteomes" id="UP000644610">
    <property type="component" value="Unassembled WGS sequence"/>
</dbReference>
<comment type="caution">
    <text evidence="2">The sequence shown here is derived from an EMBL/GenBank/DDBJ whole genome shotgun (WGS) entry which is preliminary data.</text>
</comment>
<gene>
    <name evidence="2" type="ORF">Psi02_48900</name>
</gene>
<dbReference type="RefSeq" id="WP_203977922.1">
    <property type="nucleotide sequence ID" value="NZ_BAAAKY010000033.1"/>
</dbReference>
<evidence type="ECO:0000313" key="2">
    <source>
        <dbReference type="EMBL" id="GII48466.1"/>
    </source>
</evidence>
<name>A0A8J3US23_9ACTN</name>
<dbReference type="AlphaFoldDB" id="A0A8J3US23"/>
<dbReference type="EMBL" id="BOOQ01000031">
    <property type="protein sequence ID" value="GII48466.1"/>
    <property type="molecule type" value="Genomic_DNA"/>
</dbReference>
<evidence type="ECO:0000256" key="1">
    <source>
        <dbReference type="SAM" id="MobiDB-lite"/>
    </source>
</evidence>
<organism evidence="2 3">
    <name type="scientific">Planotetraspora silvatica</name>
    <dbReference type="NCBI Taxonomy" id="234614"/>
    <lineage>
        <taxon>Bacteria</taxon>
        <taxon>Bacillati</taxon>
        <taxon>Actinomycetota</taxon>
        <taxon>Actinomycetes</taxon>
        <taxon>Streptosporangiales</taxon>
        <taxon>Streptosporangiaceae</taxon>
        <taxon>Planotetraspora</taxon>
    </lineage>
</organism>
<protein>
    <submittedName>
        <fullName evidence="2">Uncharacterized protein</fullName>
    </submittedName>
</protein>
<reference evidence="2" key="1">
    <citation type="submission" date="2021-01" db="EMBL/GenBank/DDBJ databases">
        <title>Whole genome shotgun sequence of Planotetraspora silvatica NBRC 100141.</title>
        <authorList>
            <person name="Komaki H."/>
            <person name="Tamura T."/>
        </authorList>
    </citation>
    <scope>NUCLEOTIDE SEQUENCE</scope>
    <source>
        <strain evidence="2">NBRC 100141</strain>
    </source>
</reference>
<evidence type="ECO:0000313" key="3">
    <source>
        <dbReference type="Proteomes" id="UP000644610"/>
    </source>
</evidence>
<proteinExistence type="predicted"/>
<accession>A0A8J3US23</accession>